<sequence length="294" mass="32796">MKSSSGLPDISTKSVILQLLPIFAITSEMARFPKPSSCSPTPSTPVTIYAIAHVNAFCTFPVKGTCNAERHLTFMAELQIWAILWRENNTALIITSTHLPHAQGSISPHPSTARPSWTRLTKGLADLILVDTLSCQVQVGSKILRDILNPFQVDNIYPVYKQHKWTALVTNEFCLTFDEHFYCGFRKLIFPYEFFSRNPARIWQESGRKTIFTLVIWQLCDVIVAGQNTFGSRLEKKASSIQQAESVLKKNAKNQPSFFRVPGEGVWLHVPDSPSMTGLDIEFGLATPLGASVP</sequence>
<name>A0ABY7DH06_MYAAR</name>
<keyword evidence="2" id="KW-1185">Reference proteome</keyword>
<dbReference type="EMBL" id="CP111012">
    <property type="protein sequence ID" value="WAQ94280.1"/>
    <property type="molecule type" value="Genomic_DNA"/>
</dbReference>
<accession>A0ABY7DH06</accession>
<reference evidence="1" key="1">
    <citation type="submission" date="2022-11" db="EMBL/GenBank/DDBJ databases">
        <title>Centuries of genome instability and evolution in soft-shell clam transmissible cancer (bioRxiv).</title>
        <authorList>
            <person name="Hart S.F.M."/>
            <person name="Yonemitsu M.A."/>
            <person name="Giersch R.M."/>
            <person name="Beal B.F."/>
            <person name="Arriagada G."/>
            <person name="Davis B.W."/>
            <person name="Ostrander E.A."/>
            <person name="Goff S.P."/>
            <person name="Metzger M.J."/>
        </authorList>
    </citation>
    <scope>NUCLEOTIDE SEQUENCE</scope>
    <source>
        <strain evidence="1">MELC-2E11</strain>
        <tissue evidence="1">Siphon/mantle</tissue>
    </source>
</reference>
<organism evidence="1 2">
    <name type="scientific">Mya arenaria</name>
    <name type="common">Soft-shell clam</name>
    <dbReference type="NCBI Taxonomy" id="6604"/>
    <lineage>
        <taxon>Eukaryota</taxon>
        <taxon>Metazoa</taxon>
        <taxon>Spiralia</taxon>
        <taxon>Lophotrochozoa</taxon>
        <taxon>Mollusca</taxon>
        <taxon>Bivalvia</taxon>
        <taxon>Autobranchia</taxon>
        <taxon>Heteroconchia</taxon>
        <taxon>Euheterodonta</taxon>
        <taxon>Imparidentia</taxon>
        <taxon>Neoheterodontei</taxon>
        <taxon>Myida</taxon>
        <taxon>Myoidea</taxon>
        <taxon>Myidae</taxon>
        <taxon>Mya</taxon>
    </lineage>
</organism>
<dbReference type="Proteomes" id="UP001164746">
    <property type="component" value="Chromosome 1"/>
</dbReference>
<proteinExistence type="predicted"/>
<protein>
    <submittedName>
        <fullName evidence="1">Uncharacterized protein</fullName>
    </submittedName>
</protein>
<gene>
    <name evidence="1" type="ORF">MAR_006751</name>
</gene>
<evidence type="ECO:0000313" key="2">
    <source>
        <dbReference type="Proteomes" id="UP001164746"/>
    </source>
</evidence>
<evidence type="ECO:0000313" key="1">
    <source>
        <dbReference type="EMBL" id="WAQ94280.1"/>
    </source>
</evidence>